<reference evidence="1" key="1">
    <citation type="submission" date="2020-04" db="EMBL/GenBank/DDBJ databases">
        <title>Phage recombination drives evolution of spore-forming Bacilli.</title>
        <authorList>
            <person name="Dragos A."/>
            <person name="Kovacs A.T."/>
        </authorList>
    </citation>
    <scope>NUCLEOTIDE SEQUENCE</scope>
    <source>
        <strain evidence="1">168</strain>
    </source>
</reference>
<proteinExistence type="predicted"/>
<dbReference type="EMBL" id="CP052842">
    <property type="protein sequence ID" value="QJP88552.1"/>
    <property type="molecule type" value="Genomic_DNA"/>
</dbReference>
<dbReference type="KEGG" id="bsu:BSU20720"/>
<dbReference type="RefSeq" id="WP_004399424.1">
    <property type="nucleotide sequence ID" value="NC_000964.3"/>
</dbReference>
<organism evidence="1">
    <name type="scientific">Bacillus subtilis (strain 168)</name>
    <dbReference type="NCBI Taxonomy" id="224308"/>
    <lineage>
        <taxon>Bacteria</taxon>
        <taxon>Bacillati</taxon>
        <taxon>Bacillota</taxon>
        <taxon>Bacilli</taxon>
        <taxon>Bacillales</taxon>
        <taxon>Bacillaceae</taxon>
        <taxon>Bacillus</taxon>
    </lineage>
</organism>
<dbReference type="EMBL" id="CP052842">
    <property type="protein sequence ID" value="QJP88796.1"/>
    <property type="molecule type" value="Genomic_DNA"/>
</dbReference>
<dbReference type="OrthoDB" id="9860876at2"/>
<sequence length="92" mass="10944">MTINLKVKQEKRKGLSINDIQDGYFILRNDDVWIVKMDVTNRNKIHLIDLETFHVKTVSTKNDLKSLFEDWSRIKILSPKQVNLNIGFQWKE</sequence>
<name>A0A6M3ZHD0_BACSU</name>
<accession>A0A6M3ZHD0</accession>
<gene>
    <name evidence="1" type="ORF">HIR78_11160</name>
    <name evidence="2" type="ORF">HIR78_12540</name>
</gene>
<dbReference type="AlphaFoldDB" id="A0A6M3ZHD0"/>
<protein>
    <submittedName>
        <fullName evidence="1">Uncharacterized protein</fullName>
    </submittedName>
</protein>
<evidence type="ECO:0000313" key="1">
    <source>
        <dbReference type="EMBL" id="QJP88552.1"/>
    </source>
</evidence>
<evidence type="ECO:0000313" key="2">
    <source>
        <dbReference type="EMBL" id="QJP88796.1"/>
    </source>
</evidence>